<organism evidence="1 2">
    <name type="scientific">Senna tora</name>
    <dbReference type="NCBI Taxonomy" id="362788"/>
    <lineage>
        <taxon>Eukaryota</taxon>
        <taxon>Viridiplantae</taxon>
        <taxon>Streptophyta</taxon>
        <taxon>Embryophyta</taxon>
        <taxon>Tracheophyta</taxon>
        <taxon>Spermatophyta</taxon>
        <taxon>Magnoliopsida</taxon>
        <taxon>eudicotyledons</taxon>
        <taxon>Gunneridae</taxon>
        <taxon>Pentapetalae</taxon>
        <taxon>rosids</taxon>
        <taxon>fabids</taxon>
        <taxon>Fabales</taxon>
        <taxon>Fabaceae</taxon>
        <taxon>Caesalpinioideae</taxon>
        <taxon>Cassia clade</taxon>
        <taxon>Senna</taxon>
    </lineage>
</organism>
<evidence type="ECO:0000313" key="2">
    <source>
        <dbReference type="Proteomes" id="UP000634136"/>
    </source>
</evidence>
<dbReference type="AlphaFoldDB" id="A0A834T4H9"/>
<protein>
    <submittedName>
        <fullName evidence="1">L-ascorbate oxidase-like protein</fullName>
    </submittedName>
</protein>
<dbReference type="OrthoDB" id="2121828at2759"/>
<evidence type="ECO:0000313" key="1">
    <source>
        <dbReference type="EMBL" id="KAF7814976.1"/>
    </source>
</evidence>
<comment type="caution">
    <text evidence="1">The sequence shown here is derived from an EMBL/GenBank/DDBJ whole genome shotgun (WGS) entry which is preliminary data.</text>
</comment>
<sequence>MVLLVNSVSRNEGKLRYALNGVSNVDLETPLKLAEYYGVGDKVFHYNLMSDEPPSNLKNLNIKDHK</sequence>
<proteinExistence type="predicted"/>
<reference evidence="1" key="1">
    <citation type="submission" date="2020-09" db="EMBL/GenBank/DDBJ databases">
        <title>Genome-Enabled Discovery of Anthraquinone Biosynthesis in Senna tora.</title>
        <authorList>
            <person name="Kang S.-H."/>
            <person name="Pandey R.P."/>
            <person name="Lee C.-M."/>
            <person name="Sim J.-S."/>
            <person name="Jeong J.-T."/>
            <person name="Choi B.-S."/>
            <person name="Jung M."/>
            <person name="Ginzburg D."/>
            <person name="Zhao K."/>
            <person name="Won S.Y."/>
            <person name="Oh T.-J."/>
            <person name="Yu Y."/>
            <person name="Kim N.-H."/>
            <person name="Lee O.R."/>
            <person name="Lee T.-H."/>
            <person name="Bashyal P."/>
            <person name="Kim T.-S."/>
            <person name="Lee W.-H."/>
            <person name="Kawkins C."/>
            <person name="Kim C.-K."/>
            <person name="Kim J.S."/>
            <person name="Ahn B.O."/>
            <person name="Rhee S.Y."/>
            <person name="Sohng J.K."/>
        </authorList>
    </citation>
    <scope>NUCLEOTIDE SEQUENCE</scope>
    <source>
        <tissue evidence="1">Leaf</tissue>
    </source>
</reference>
<name>A0A834T4H9_9FABA</name>
<gene>
    <name evidence="1" type="ORF">G2W53_028945</name>
</gene>
<dbReference type="Proteomes" id="UP000634136">
    <property type="component" value="Unassembled WGS sequence"/>
</dbReference>
<dbReference type="EMBL" id="JAAIUW010000009">
    <property type="protein sequence ID" value="KAF7814976.1"/>
    <property type="molecule type" value="Genomic_DNA"/>
</dbReference>
<accession>A0A834T4H9</accession>
<keyword evidence="2" id="KW-1185">Reference proteome</keyword>